<comment type="similarity">
    <text evidence="2">Belongs to the methyl-accepting chemotaxis (MCP) protein family.</text>
</comment>
<feature type="domain" description="Methyl-accepting transducer" evidence="5">
    <location>
        <begin position="262"/>
        <end position="520"/>
    </location>
</feature>
<keyword evidence="4" id="KW-1133">Transmembrane helix</keyword>
<gene>
    <name evidence="6" type="ORF">CFH80_00085</name>
</gene>
<dbReference type="GO" id="GO:0016020">
    <property type="term" value="C:membrane"/>
    <property type="evidence" value="ECO:0007669"/>
    <property type="project" value="InterPro"/>
</dbReference>
<evidence type="ECO:0000259" key="5">
    <source>
        <dbReference type="PROSITE" id="PS50111"/>
    </source>
</evidence>
<dbReference type="Pfam" id="PF00015">
    <property type="entry name" value="MCPsignal"/>
    <property type="match status" value="1"/>
</dbReference>
<evidence type="ECO:0000256" key="3">
    <source>
        <dbReference type="PROSITE-ProRule" id="PRU00284"/>
    </source>
</evidence>
<evidence type="ECO:0000256" key="1">
    <source>
        <dbReference type="ARBA" id="ARBA00023224"/>
    </source>
</evidence>
<keyword evidence="4" id="KW-0472">Membrane</keyword>
<dbReference type="GO" id="GO:0004888">
    <property type="term" value="F:transmembrane signaling receptor activity"/>
    <property type="evidence" value="ECO:0007669"/>
    <property type="project" value="InterPro"/>
</dbReference>
<accession>A0A2D3W7L6</accession>
<dbReference type="EMBL" id="DLUG01000004">
    <property type="protein sequence ID" value="DAB37341.1"/>
    <property type="molecule type" value="Genomic_DNA"/>
</dbReference>
<dbReference type="PANTHER" id="PTHR32089">
    <property type="entry name" value="METHYL-ACCEPTING CHEMOTAXIS PROTEIN MCPB"/>
    <property type="match status" value="1"/>
</dbReference>
<evidence type="ECO:0000313" key="7">
    <source>
        <dbReference type="Proteomes" id="UP000231638"/>
    </source>
</evidence>
<dbReference type="Gene3D" id="1.10.287.950">
    <property type="entry name" value="Methyl-accepting chemotaxis protein"/>
    <property type="match status" value="1"/>
</dbReference>
<dbReference type="Proteomes" id="UP000231638">
    <property type="component" value="Unassembled WGS sequence"/>
</dbReference>
<dbReference type="SMART" id="SM00283">
    <property type="entry name" value="MA"/>
    <property type="match status" value="1"/>
</dbReference>
<dbReference type="SUPFAM" id="SSF58104">
    <property type="entry name" value="Methyl-accepting chemotaxis protein (MCP) signaling domain"/>
    <property type="match status" value="1"/>
</dbReference>
<dbReference type="PRINTS" id="PR00260">
    <property type="entry name" value="CHEMTRNSDUCR"/>
</dbReference>
<reference evidence="6 7" key="1">
    <citation type="journal article" date="2017" name="Front. Microbiol.">
        <title>Comparative Genomic Analysis of the Class Epsilonproteobacteria and Proposed Reclassification to Epsilonbacteraeota (phyl. nov.).</title>
        <authorList>
            <person name="Waite D.W."/>
            <person name="Vanwonterghem I."/>
            <person name="Rinke C."/>
            <person name="Parks D.H."/>
            <person name="Zhang Y."/>
            <person name="Takai K."/>
            <person name="Sievert S.M."/>
            <person name="Simon J."/>
            <person name="Campbell B.J."/>
            <person name="Hanson T.E."/>
            <person name="Woyke T."/>
            <person name="Klotz M.G."/>
            <person name="Hugenholtz P."/>
        </authorList>
    </citation>
    <scope>NUCLEOTIDE SEQUENCE [LARGE SCALE GENOMIC DNA]</scope>
    <source>
        <strain evidence="6">UBA11420</strain>
    </source>
</reference>
<proteinExistence type="inferred from homology"/>
<dbReference type="RefSeq" id="WP_039672387.1">
    <property type="nucleotide sequence ID" value="NZ_CAXYUJ010000012.1"/>
</dbReference>
<feature type="transmembrane region" description="Helical" evidence="4">
    <location>
        <begin position="182"/>
        <end position="203"/>
    </location>
</feature>
<sequence length="536" mass="59091">MFLTIKSKLMLLLSVLIAVFCILGYQIIKSNNDGKMASIRLSLIGKAETHLSSCMMELRGFQLLGMPERLIGLDEHYKATLDSLSALKPILLSSRNQETLSKLSTDTQKWYELNAPRIAILKKYGIKVNDPLFAQENKEEYTTLMRLTKEAAVLFDAILKEADTLEEGVTKVNFERLDTNKFWGEVILILASLFALGLCGIIIRSINRSIVKTKEGIQSIRREKALHVTIETEMKDEMNDIAQMQNLLLSDINAAIITAKHNAHENASVAEELSSTSLQIGKRAEEEASLVQETSDEAKGIAYEIGQTNNDIQTVKEVTSSAQNSLLKAQSILQETLTHLNITVQVEAQLNDKLNHLSQDAEQVKSVLDVIGDIADQTNLLALNAAIEAARAGEHGRGFAVVADEVRKLAERTQKSLIETNATINVIVQSIGDISGEMNQNAQRIETLSTFSDNVNTQTIDAVSLLKESVNATERVSTKSKQNVERIQNVMIKKIETINTLSSSNARSVEEIASAAEHLARLSSTLNTTLAQFKTA</sequence>
<keyword evidence="4" id="KW-0812">Transmembrane</keyword>
<evidence type="ECO:0000313" key="6">
    <source>
        <dbReference type="EMBL" id="DAB37341.1"/>
    </source>
</evidence>
<dbReference type="InterPro" id="IPR004090">
    <property type="entry name" value="Chemotax_Me-accpt_rcpt"/>
</dbReference>
<dbReference type="AlphaFoldDB" id="A0A2D3W7L6"/>
<dbReference type="GO" id="GO:0006935">
    <property type="term" value="P:chemotaxis"/>
    <property type="evidence" value="ECO:0007669"/>
    <property type="project" value="InterPro"/>
</dbReference>
<name>A0A2D3W7L6_9BACT</name>
<evidence type="ECO:0000256" key="4">
    <source>
        <dbReference type="SAM" id="Phobius"/>
    </source>
</evidence>
<comment type="caution">
    <text evidence="6">The sequence shown here is derived from an EMBL/GenBank/DDBJ whole genome shotgun (WGS) entry which is preliminary data.</text>
</comment>
<dbReference type="GO" id="GO:0007165">
    <property type="term" value="P:signal transduction"/>
    <property type="evidence" value="ECO:0007669"/>
    <property type="project" value="UniProtKB-KW"/>
</dbReference>
<protein>
    <submittedName>
        <fullName evidence="6">Chemotaxis protein</fullName>
    </submittedName>
</protein>
<dbReference type="InterPro" id="IPR004089">
    <property type="entry name" value="MCPsignal_dom"/>
</dbReference>
<organism evidence="6 7">
    <name type="scientific">Sulfurospirillum cavolei</name>
    <dbReference type="NCBI Taxonomy" id="366522"/>
    <lineage>
        <taxon>Bacteria</taxon>
        <taxon>Pseudomonadati</taxon>
        <taxon>Campylobacterota</taxon>
        <taxon>Epsilonproteobacteria</taxon>
        <taxon>Campylobacterales</taxon>
        <taxon>Sulfurospirillaceae</taxon>
        <taxon>Sulfurospirillum</taxon>
    </lineage>
</organism>
<keyword evidence="1 3" id="KW-0807">Transducer</keyword>
<dbReference type="PANTHER" id="PTHR32089:SF112">
    <property type="entry name" value="LYSOZYME-LIKE PROTEIN-RELATED"/>
    <property type="match status" value="1"/>
</dbReference>
<evidence type="ECO:0000256" key="2">
    <source>
        <dbReference type="ARBA" id="ARBA00029447"/>
    </source>
</evidence>
<dbReference type="PROSITE" id="PS50111">
    <property type="entry name" value="CHEMOTAXIS_TRANSDUC_2"/>
    <property type="match status" value="1"/>
</dbReference>